<dbReference type="Gene3D" id="1.25.40.10">
    <property type="entry name" value="Tetratricopeptide repeat domain"/>
    <property type="match status" value="1"/>
</dbReference>
<accession>A0ABV7EW10</accession>
<dbReference type="Pfam" id="PF08239">
    <property type="entry name" value="SH3_3"/>
    <property type="match status" value="2"/>
</dbReference>
<feature type="signal peptide" evidence="1">
    <location>
        <begin position="1"/>
        <end position="25"/>
    </location>
</feature>
<protein>
    <submittedName>
        <fullName evidence="3">SH3 domain-containing protein</fullName>
    </submittedName>
</protein>
<evidence type="ECO:0000313" key="3">
    <source>
        <dbReference type="EMBL" id="MFC3106106.1"/>
    </source>
</evidence>
<dbReference type="RefSeq" id="WP_380691694.1">
    <property type="nucleotide sequence ID" value="NZ_JBHRSS010000010.1"/>
</dbReference>
<dbReference type="InterPro" id="IPR011990">
    <property type="entry name" value="TPR-like_helical_dom_sf"/>
</dbReference>
<dbReference type="PANTHER" id="PTHR43628:SF1">
    <property type="entry name" value="CHITIN SYNTHASE REGULATORY FACTOR 2-RELATED"/>
    <property type="match status" value="1"/>
</dbReference>
<dbReference type="SUPFAM" id="SSF81901">
    <property type="entry name" value="HCP-like"/>
    <property type="match status" value="1"/>
</dbReference>
<comment type="caution">
    <text evidence="3">The sequence shown here is derived from an EMBL/GenBank/DDBJ whole genome shotgun (WGS) entry which is preliminary data.</text>
</comment>
<keyword evidence="1" id="KW-0732">Signal</keyword>
<feature type="domain" description="SH3b" evidence="2">
    <location>
        <begin position="275"/>
        <end position="336"/>
    </location>
</feature>
<dbReference type="EMBL" id="JBHRSS010000010">
    <property type="protein sequence ID" value="MFC3106106.1"/>
    <property type="molecule type" value="Genomic_DNA"/>
</dbReference>
<evidence type="ECO:0000256" key="1">
    <source>
        <dbReference type="SAM" id="SignalP"/>
    </source>
</evidence>
<dbReference type="SMART" id="SM00671">
    <property type="entry name" value="SEL1"/>
    <property type="match status" value="3"/>
</dbReference>
<proteinExistence type="predicted"/>
<dbReference type="Gene3D" id="2.30.30.40">
    <property type="entry name" value="SH3 Domains"/>
    <property type="match status" value="2"/>
</dbReference>
<gene>
    <name evidence="3" type="ORF">ACFOSU_19720</name>
</gene>
<evidence type="ECO:0000313" key="4">
    <source>
        <dbReference type="Proteomes" id="UP001595462"/>
    </source>
</evidence>
<dbReference type="Proteomes" id="UP001595462">
    <property type="component" value="Unassembled WGS sequence"/>
</dbReference>
<feature type="chain" id="PRO_5046712594" evidence="1">
    <location>
        <begin position="26"/>
        <end position="336"/>
    </location>
</feature>
<dbReference type="SMART" id="SM00287">
    <property type="entry name" value="SH3b"/>
    <property type="match status" value="2"/>
</dbReference>
<organism evidence="3 4">
    <name type="scientific">Salinisphaera aquimarina</name>
    <dbReference type="NCBI Taxonomy" id="2094031"/>
    <lineage>
        <taxon>Bacteria</taxon>
        <taxon>Pseudomonadati</taxon>
        <taxon>Pseudomonadota</taxon>
        <taxon>Gammaproteobacteria</taxon>
        <taxon>Salinisphaerales</taxon>
        <taxon>Salinisphaeraceae</taxon>
        <taxon>Salinisphaera</taxon>
    </lineage>
</organism>
<dbReference type="PANTHER" id="PTHR43628">
    <property type="entry name" value="ACTIVATOR OF C KINASE PROTEIN 1-RELATED"/>
    <property type="match status" value="1"/>
</dbReference>
<dbReference type="InterPro" id="IPR006597">
    <property type="entry name" value="Sel1-like"/>
</dbReference>
<reference evidence="4" key="1">
    <citation type="journal article" date="2019" name="Int. J. Syst. Evol. Microbiol.">
        <title>The Global Catalogue of Microorganisms (GCM) 10K type strain sequencing project: providing services to taxonomists for standard genome sequencing and annotation.</title>
        <authorList>
            <consortium name="The Broad Institute Genomics Platform"/>
            <consortium name="The Broad Institute Genome Sequencing Center for Infectious Disease"/>
            <person name="Wu L."/>
            <person name="Ma J."/>
        </authorList>
    </citation>
    <scope>NUCLEOTIDE SEQUENCE [LARGE SCALE GENOMIC DNA]</scope>
    <source>
        <strain evidence="4">KCTC 52640</strain>
    </source>
</reference>
<name>A0ABV7EW10_9GAMM</name>
<sequence length="336" mass="35866">MKKTAIARAFVMAAALSAVSFVAVAQQRPTSEEAAKVLKSAKPLAEEGNANAQYNMGVLYDEGYGVERNYAAARSWYEKAAAQNYAKAEHNLGIMYQEGHGVPADAAKAAEWFERAAEHGEPAAQNNLAVMYVRGQGKPQDLGKAALWAARAAEAGNESAISNLPQIAQNLPRSRIDGDNVNIRSEPSTSGRVLRQADRNTQVTVLDTRDDWAEVLFPKDYTVGWVAGFLLAGSSAPLQSDSAASDTSSTGGDVADMAAAATDDETPPAAEPTPEKAMHIDGSVVNIRARPTTNADVLFQARQDDPVNVIDSANDWSQVRFPDGRTGWVASFLLAE</sequence>
<dbReference type="InterPro" id="IPR052945">
    <property type="entry name" value="Mitotic_Regulator"/>
</dbReference>
<dbReference type="Pfam" id="PF08238">
    <property type="entry name" value="Sel1"/>
    <property type="match status" value="3"/>
</dbReference>
<dbReference type="PROSITE" id="PS51781">
    <property type="entry name" value="SH3B"/>
    <property type="match status" value="1"/>
</dbReference>
<evidence type="ECO:0000259" key="2">
    <source>
        <dbReference type="PROSITE" id="PS51781"/>
    </source>
</evidence>
<dbReference type="InterPro" id="IPR003646">
    <property type="entry name" value="SH3-like_bac-type"/>
</dbReference>
<keyword evidence="4" id="KW-1185">Reference proteome</keyword>